<dbReference type="PANTHER" id="PTHR42779">
    <property type="entry name" value="PROTEIN YNJB"/>
    <property type="match status" value="1"/>
</dbReference>
<dbReference type="AlphaFoldDB" id="A0A1G9S7S9"/>
<dbReference type="Pfam" id="PF13416">
    <property type="entry name" value="SBP_bac_8"/>
    <property type="match status" value="1"/>
</dbReference>
<proteinExistence type="predicted"/>
<dbReference type="NCBIfam" id="NF008633">
    <property type="entry name" value="PRK11622.1"/>
    <property type="match status" value="1"/>
</dbReference>
<dbReference type="PIRSF" id="PIRSF029172">
    <property type="entry name" value="UCP029172_ABC_sbc_YnjB"/>
    <property type="match status" value="1"/>
</dbReference>
<reference evidence="1 2" key="1">
    <citation type="submission" date="2016-10" db="EMBL/GenBank/DDBJ databases">
        <authorList>
            <person name="de Groot N.N."/>
        </authorList>
    </citation>
    <scope>NUCLEOTIDE SEQUENCE [LARGE SCALE GENOMIC DNA]</scope>
    <source>
        <strain evidence="1 2">DSM 797</strain>
    </source>
</reference>
<dbReference type="RefSeq" id="WP_092727217.1">
    <property type="nucleotide sequence ID" value="NZ_FNGW01000008.1"/>
</dbReference>
<evidence type="ECO:0000313" key="1">
    <source>
        <dbReference type="EMBL" id="SDM30825.1"/>
    </source>
</evidence>
<dbReference type="Gene3D" id="3.40.190.10">
    <property type="entry name" value="Periplasmic binding protein-like II"/>
    <property type="match status" value="2"/>
</dbReference>
<dbReference type="PANTHER" id="PTHR42779:SF1">
    <property type="entry name" value="PROTEIN YNJB"/>
    <property type="match status" value="1"/>
</dbReference>
<organism evidence="1 2">
    <name type="scientific">Romboutsia lituseburensis DSM 797</name>
    <dbReference type="NCBI Taxonomy" id="1121325"/>
    <lineage>
        <taxon>Bacteria</taxon>
        <taxon>Bacillati</taxon>
        <taxon>Bacillota</taxon>
        <taxon>Clostridia</taxon>
        <taxon>Peptostreptococcales</taxon>
        <taxon>Peptostreptococcaceae</taxon>
        <taxon>Romboutsia</taxon>
    </lineage>
</organism>
<name>A0A1G9S7S9_9FIRM</name>
<dbReference type="PROSITE" id="PS51257">
    <property type="entry name" value="PROKAR_LIPOPROTEIN"/>
    <property type="match status" value="1"/>
</dbReference>
<dbReference type="Proteomes" id="UP000199068">
    <property type="component" value="Unassembled WGS sequence"/>
</dbReference>
<dbReference type="EMBL" id="FNGW01000008">
    <property type="protein sequence ID" value="SDM30825.1"/>
    <property type="molecule type" value="Genomic_DNA"/>
</dbReference>
<evidence type="ECO:0000313" key="2">
    <source>
        <dbReference type="Proteomes" id="UP000199068"/>
    </source>
</evidence>
<accession>A0A1G9S7S9</accession>
<dbReference type="SUPFAM" id="SSF53850">
    <property type="entry name" value="Periplasmic binding protein-like II"/>
    <property type="match status" value="1"/>
</dbReference>
<protein>
    <submittedName>
        <fullName evidence="1">Putative spermidine/putrescine transport system substrate-binding protein</fullName>
    </submittedName>
</protein>
<gene>
    <name evidence="1" type="ORF">SAMN04515677_108101</name>
</gene>
<sequence length="404" mass="45441">MKKILSIMIAIILVVFSVVGCSKKTNEVVKKDVLSKTQDEIIESAKGSTVSFYGYGGDEVMNKWFDKNVIPQMKEKYDITVKRVGMDIDSILNQLITEKQVKNADGTIDVVWINGENFKNAKENDLLLGAFTKKLENFEKYVDTKSDDITVDFGTNTSEMEAPWGKSQFTILKNNKNVNESIKSADELKKIIKKYPGKFTYPALPDFTGSAFVRNIIYDVVGYENIKNLPEDEAKVKEAIKPAIDYLNEIKPYLWNKGTTYPSTLSQLDNMYSDNEVYFTMTYAPSSVSKRIESGEFNKETKTIKFDKGNLGNTHFLTIPNTSPNPDGAIVLINYLLGLEAQSSKSNINNWGDASIIDISKLNNDDKKMFDNSIVIENSVPELKAGLVPIIEKIWTEEVLESAK</sequence>
<dbReference type="InterPro" id="IPR006059">
    <property type="entry name" value="SBP"/>
</dbReference>
<dbReference type="InterPro" id="IPR027020">
    <property type="entry name" value="YnjB"/>
</dbReference>
<dbReference type="STRING" id="1121325.SAMN04515677_108101"/>
<keyword evidence="2" id="KW-1185">Reference proteome</keyword>